<dbReference type="PROSITE" id="PS50977">
    <property type="entry name" value="HTH_TETR_2"/>
    <property type="match status" value="1"/>
</dbReference>
<dbReference type="SUPFAM" id="SSF48498">
    <property type="entry name" value="Tetracyclin repressor-like, C-terminal domain"/>
    <property type="match status" value="1"/>
</dbReference>
<dbReference type="InterPro" id="IPR041678">
    <property type="entry name" value="TetR_C_16"/>
</dbReference>
<dbReference type="PANTHER" id="PTHR30055">
    <property type="entry name" value="HTH-TYPE TRANSCRIPTIONAL REGULATOR RUTR"/>
    <property type="match status" value="1"/>
</dbReference>
<dbReference type="SUPFAM" id="SSF46689">
    <property type="entry name" value="Homeodomain-like"/>
    <property type="match status" value="1"/>
</dbReference>
<evidence type="ECO:0000256" key="2">
    <source>
        <dbReference type="ARBA" id="ARBA00023125"/>
    </source>
</evidence>
<evidence type="ECO:0000256" key="3">
    <source>
        <dbReference type="ARBA" id="ARBA00023163"/>
    </source>
</evidence>
<accession>A0A6J7GS06</accession>
<dbReference type="Gene3D" id="1.10.10.60">
    <property type="entry name" value="Homeodomain-like"/>
    <property type="match status" value="1"/>
</dbReference>
<dbReference type="InterPro" id="IPR050109">
    <property type="entry name" value="HTH-type_TetR-like_transc_reg"/>
</dbReference>
<dbReference type="GO" id="GO:0000976">
    <property type="term" value="F:transcription cis-regulatory region binding"/>
    <property type="evidence" value="ECO:0007669"/>
    <property type="project" value="TreeGrafter"/>
</dbReference>
<keyword evidence="2" id="KW-0238">DNA-binding</keyword>
<organism evidence="5">
    <name type="scientific">freshwater metagenome</name>
    <dbReference type="NCBI Taxonomy" id="449393"/>
    <lineage>
        <taxon>unclassified sequences</taxon>
        <taxon>metagenomes</taxon>
        <taxon>ecological metagenomes</taxon>
    </lineage>
</organism>
<evidence type="ECO:0000313" key="5">
    <source>
        <dbReference type="EMBL" id="CAB4910024.1"/>
    </source>
</evidence>
<proteinExistence type="predicted"/>
<feature type="domain" description="HTH tetR-type" evidence="4">
    <location>
        <begin position="18"/>
        <end position="78"/>
    </location>
</feature>
<dbReference type="Pfam" id="PF17920">
    <property type="entry name" value="TetR_C_16"/>
    <property type="match status" value="1"/>
</dbReference>
<dbReference type="EMBL" id="CAFBMR010000019">
    <property type="protein sequence ID" value="CAB4910024.1"/>
    <property type="molecule type" value="Genomic_DNA"/>
</dbReference>
<dbReference type="Gene3D" id="1.10.357.10">
    <property type="entry name" value="Tetracycline Repressor, domain 2"/>
    <property type="match status" value="1"/>
</dbReference>
<dbReference type="PRINTS" id="PR00455">
    <property type="entry name" value="HTHTETR"/>
</dbReference>
<keyword evidence="3" id="KW-0804">Transcription</keyword>
<keyword evidence="1" id="KW-0805">Transcription regulation</keyword>
<gene>
    <name evidence="5" type="ORF">UFOPK3610_00725</name>
</gene>
<dbReference type="InterPro" id="IPR009057">
    <property type="entry name" value="Homeodomain-like_sf"/>
</dbReference>
<dbReference type="Pfam" id="PF00440">
    <property type="entry name" value="TetR_N"/>
    <property type="match status" value="1"/>
</dbReference>
<dbReference type="GO" id="GO:0003700">
    <property type="term" value="F:DNA-binding transcription factor activity"/>
    <property type="evidence" value="ECO:0007669"/>
    <property type="project" value="TreeGrafter"/>
</dbReference>
<evidence type="ECO:0000256" key="1">
    <source>
        <dbReference type="ARBA" id="ARBA00023015"/>
    </source>
</evidence>
<dbReference type="InterPro" id="IPR036271">
    <property type="entry name" value="Tet_transcr_reg_TetR-rel_C_sf"/>
</dbReference>
<dbReference type="PANTHER" id="PTHR30055:SF234">
    <property type="entry name" value="HTH-TYPE TRANSCRIPTIONAL REGULATOR BETI"/>
    <property type="match status" value="1"/>
</dbReference>
<evidence type="ECO:0000259" key="4">
    <source>
        <dbReference type="PROSITE" id="PS50977"/>
    </source>
</evidence>
<dbReference type="InterPro" id="IPR001647">
    <property type="entry name" value="HTH_TetR"/>
</dbReference>
<sequence>MVQLPERLLAYSGDMSAEGDRSAVLKAAMAAFAATGYASTTLKGVAAAAGVAPQVLKSYYDNKEQLFAAAMRLPYDPATAIQALLAPGLDGMGERLVRLTFATFADEQVRKDIDSIMRTGGTAGRLAGVFSEYIEFGVVDRVVANLGLPDVRLRVALISSYLMGVAAGRYIAKISPLDTADEDLLVRIVAPTIQALLDPTTPLGENQ</sequence>
<reference evidence="5" key="1">
    <citation type="submission" date="2020-05" db="EMBL/GenBank/DDBJ databases">
        <authorList>
            <person name="Chiriac C."/>
            <person name="Salcher M."/>
            <person name="Ghai R."/>
            <person name="Kavagutti S V."/>
        </authorList>
    </citation>
    <scope>NUCLEOTIDE SEQUENCE</scope>
</reference>
<dbReference type="AlphaFoldDB" id="A0A6J7GS06"/>
<name>A0A6J7GS06_9ZZZZ</name>
<protein>
    <submittedName>
        <fullName evidence="5">Unannotated protein</fullName>
    </submittedName>
</protein>